<dbReference type="EMBL" id="PDPS01000021">
    <property type="protein sequence ID" value="PID58783.1"/>
    <property type="molecule type" value="Genomic_DNA"/>
</dbReference>
<proteinExistence type="predicted"/>
<feature type="chain" id="PRO_5015004665" evidence="1">
    <location>
        <begin position="28"/>
        <end position="157"/>
    </location>
</feature>
<accession>A0A2G6E9M6</accession>
<sequence length="157" mass="17538">MKGGVELMKKVILLMLCLALMAGSASAMVQYSGYAQGAQSASPGQYRMIPGGGGYGCGMVDPTKYPGSTEYCTKWIPGHWIQVRVMVPGRWVNRPVWIPSYPKMQQKWVPGFWQTRATNVRPDLQIWGSSQHGWFGRPYQQDSGGYFTPQGMWVPTQ</sequence>
<name>A0A2G6E9M6_9BACT</name>
<feature type="signal peptide" evidence="1">
    <location>
        <begin position="1"/>
        <end position="27"/>
    </location>
</feature>
<dbReference type="Proteomes" id="UP000229740">
    <property type="component" value="Unassembled WGS sequence"/>
</dbReference>
<comment type="caution">
    <text evidence="2">The sequence shown here is derived from an EMBL/GenBank/DDBJ whole genome shotgun (WGS) entry which is preliminary data.</text>
</comment>
<evidence type="ECO:0000256" key="1">
    <source>
        <dbReference type="SAM" id="SignalP"/>
    </source>
</evidence>
<protein>
    <submittedName>
        <fullName evidence="2">Uncharacterized protein</fullName>
    </submittedName>
</protein>
<dbReference type="AlphaFoldDB" id="A0A2G6E9M6"/>
<organism evidence="2 3">
    <name type="scientific">candidate division KSB3 bacterium</name>
    <dbReference type="NCBI Taxonomy" id="2044937"/>
    <lineage>
        <taxon>Bacteria</taxon>
        <taxon>candidate division KSB3</taxon>
    </lineage>
</organism>
<reference evidence="2 3" key="1">
    <citation type="submission" date="2017-10" db="EMBL/GenBank/DDBJ databases">
        <title>Novel microbial diversity and functional potential in the marine mammal oral microbiome.</title>
        <authorList>
            <person name="Dudek N.K."/>
            <person name="Sun C.L."/>
            <person name="Burstein D."/>
            <person name="Kantor R.S."/>
            <person name="Aliaga Goltsman D.S."/>
            <person name="Bik E.M."/>
            <person name="Thomas B.C."/>
            <person name="Banfield J.F."/>
            <person name="Relman D.A."/>
        </authorList>
    </citation>
    <scope>NUCLEOTIDE SEQUENCE [LARGE SCALE GENOMIC DNA]</scope>
    <source>
        <strain evidence="2">DOLZORAL124_49_17</strain>
    </source>
</reference>
<evidence type="ECO:0000313" key="3">
    <source>
        <dbReference type="Proteomes" id="UP000229740"/>
    </source>
</evidence>
<keyword evidence="1" id="KW-0732">Signal</keyword>
<evidence type="ECO:0000313" key="2">
    <source>
        <dbReference type="EMBL" id="PID58783.1"/>
    </source>
</evidence>
<gene>
    <name evidence="2" type="ORF">CSB45_01940</name>
</gene>